<name>A0A0F9H5I8_9ZZZZ</name>
<accession>A0A0F9H5I8</accession>
<protein>
    <submittedName>
        <fullName evidence="1">Uncharacterized protein</fullName>
    </submittedName>
</protein>
<comment type="caution">
    <text evidence="1">The sequence shown here is derived from an EMBL/GenBank/DDBJ whole genome shotgun (WGS) entry which is preliminary data.</text>
</comment>
<evidence type="ECO:0000313" key="1">
    <source>
        <dbReference type="EMBL" id="KKM06339.1"/>
    </source>
</evidence>
<organism evidence="1">
    <name type="scientific">marine sediment metagenome</name>
    <dbReference type="NCBI Taxonomy" id="412755"/>
    <lineage>
        <taxon>unclassified sequences</taxon>
        <taxon>metagenomes</taxon>
        <taxon>ecological metagenomes</taxon>
    </lineage>
</organism>
<reference evidence="1" key="1">
    <citation type="journal article" date="2015" name="Nature">
        <title>Complex archaea that bridge the gap between prokaryotes and eukaryotes.</title>
        <authorList>
            <person name="Spang A."/>
            <person name="Saw J.H."/>
            <person name="Jorgensen S.L."/>
            <person name="Zaremba-Niedzwiedzka K."/>
            <person name="Martijn J."/>
            <person name="Lind A.E."/>
            <person name="van Eijk R."/>
            <person name="Schleper C."/>
            <person name="Guy L."/>
            <person name="Ettema T.J."/>
        </authorList>
    </citation>
    <scope>NUCLEOTIDE SEQUENCE</scope>
</reference>
<dbReference type="AlphaFoldDB" id="A0A0F9H5I8"/>
<gene>
    <name evidence="1" type="ORF">LCGC14_1744990</name>
</gene>
<proteinExistence type="predicted"/>
<sequence length="160" mass="18506">MHKWIVPIERLSITDKQGDWCRLPYPNHPRGCPNYAHPKHPECPPTAKPVDETIDVSRPMFLVHSVFDLEAHIERMAGLHPKRSELQKRCVLYWQETSRKQMRERAAIAQYEKGTNVILTCPEGSGVNVYATARSHGLKLERIRHLKTCRHVALLGSRRQ</sequence>
<dbReference type="EMBL" id="LAZR01016018">
    <property type="protein sequence ID" value="KKM06339.1"/>
    <property type="molecule type" value="Genomic_DNA"/>
</dbReference>